<organism evidence="1 2">
    <name type="scientific">Syphacia muris</name>
    <dbReference type="NCBI Taxonomy" id="451379"/>
    <lineage>
        <taxon>Eukaryota</taxon>
        <taxon>Metazoa</taxon>
        <taxon>Ecdysozoa</taxon>
        <taxon>Nematoda</taxon>
        <taxon>Chromadorea</taxon>
        <taxon>Rhabditida</taxon>
        <taxon>Spirurina</taxon>
        <taxon>Oxyuridomorpha</taxon>
        <taxon>Oxyuroidea</taxon>
        <taxon>Oxyuridae</taxon>
        <taxon>Syphacia</taxon>
    </lineage>
</organism>
<name>A0A0N5APZ2_9BILA</name>
<evidence type="ECO:0000313" key="1">
    <source>
        <dbReference type="Proteomes" id="UP000046393"/>
    </source>
</evidence>
<dbReference type="AlphaFoldDB" id="A0A0N5APZ2"/>
<keyword evidence="1" id="KW-1185">Reference proteome</keyword>
<evidence type="ECO:0000313" key="2">
    <source>
        <dbReference type="WBParaSite" id="SMUV_0000673501-mRNA-1"/>
    </source>
</evidence>
<sequence length="69" mass="7820">MSVDEKIEDIRQTIAKIHRGLYKFNQQLNGTLTGLDSALSSFDQEFQRISSSVSVVKNDVTNILKHVRV</sequence>
<proteinExistence type="predicted"/>
<dbReference type="Proteomes" id="UP000046393">
    <property type="component" value="Unplaced"/>
</dbReference>
<dbReference type="WBParaSite" id="SMUV_0000673501-mRNA-1">
    <property type="protein sequence ID" value="SMUV_0000673501-mRNA-1"/>
    <property type="gene ID" value="SMUV_0000673501"/>
</dbReference>
<reference evidence="2" key="1">
    <citation type="submission" date="2017-02" db="UniProtKB">
        <authorList>
            <consortium name="WormBaseParasite"/>
        </authorList>
    </citation>
    <scope>IDENTIFICATION</scope>
</reference>
<protein>
    <submittedName>
        <fullName evidence="2">Biogenesis of lysosome-related organelles complex 1 subunit 7</fullName>
    </submittedName>
</protein>
<accession>A0A0N5APZ2</accession>